<dbReference type="RefSeq" id="WP_148075480.1">
    <property type="nucleotide sequence ID" value="NZ_CP042913.1"/>
</dbReference>
<dbReference type="Proteomes" id="UP000323917">
    <property type="component" value="Chromosome"/>
</dbReference>
<feature type="transmembrane region" description="Helical" evidence="1">
    <location>
        <begin position="21"/>
        <end position="39"/>
    </location>
</feature>
<dbReference type="EMBL" id="CP042913">
    <property type="protein sequence ID" value="QEG37217.1"/>
    <property type="molecule type" value="Genomic_DNA"/>
</dbReference>
<dbReference type="Pfam" id="PF01569">
    <property type="entry name" value="PAP2"/>
    <property type="match status" value="1"/>
</dbReference>
<dbReference type="InterPro" id="IPR036938">
    <property type="entry name" value="PAP2/HPO_sf"/>
</dbReference>
<feature type="transmembrane region" description="Helical" evidence="1">
    <location>
        <begin position="210"/>
        <end position="228"/>
    </location>
</feature>
<gene>
    <name evidence="3" type="ORF">Pr1d_45580</name>
</gene>
<dbReference type="InterPro" id="IPR000326">
    <property type="entry name" value="PAP2/HPO"/>
</dbReference>
<keyword evidence="4" id="KW-1185">Reference proteome</keyword>
<keyword evidence="1" id="KW-1133">Transmembrane helix</keyword>
<dbReference type="PANTHER" id="PTHR14969">
    <property type="entry name" value="SPHINGOSINE-1-PHOSPHATE PHOSPHOHYDROLASE"/>
    <property type="match status" value="1"/>
</dbReference>
<sequence>MVIINFRKPLRHLVGWIGGREPVVLLLLLALAAGTWAFIEIAGEVLEGDTQAFDTWMVRAMRKTDDPATQIGPPWVQEMGRDATALGGVGALTIFILIVAGYLWLDRKFLMLAFLLAATGSGVLMSLVLKHVISRPRPDIVPHLSHVATSSFPSGHSMLSAVVYLTLGSLLAASVPRNSLKIYVLAIAVLLSLIVGISLVYLGVHYPSDVLAGWIAGLVWALLCWLVARWLQRRHQVESDQQTSEDIAGK</sequence>
<proteinExistence type="predicted"/>
<dbReference type="KEGG" id="bgok:Pr1d_45580"/>
<dbReference type="PANTHER" id="PTHR14969:SF13">
    <property type="entry name" value="AT30094P"/>
    <property type="match status" value="1"/>
</dbReference>
<feature type="transmembrane region" description="Helical" evidence="1">
    <location>
        <begin position="112"/>
        <end position="133"/>
    </location>
</feature>
<evidence type="ECO:0000313" key="4">
    <source>
        <dbReference type="Proteomes" id="UP000323917"/>
    </source>
</evidence>
<evidence type="ECO:0000256" key="1">
    <source>
        <dbReference type="SAM" id="Phobius"/>
    </source>
</evidence>
<evidence type="ECO:0000259" key="2">
    <source>
        <dbReference type="SMART" id="SM00014"/>
    </source>
</evidence>
<dbReference type="AlphaFoldDB" id="A0A5B9QDR6"/>
<dbReference type="Gene3D" id="1.20.144.10">
    <property type="entry name" value="Phosphatidic acid phosphatase type 2/haloperoxidase"/>
    <property type="match status" value="2"/>
</dbReference>
<dbReference type="SMART" id="SM00014">
    <property type="entry name" value="acidPPc"/>
    <property type="match status" value="1"/>
</dbReference>
<reference evidence="3 4" key="1">
    <citation type="submission" date="2019-08" db="EMBL/GenBank/DDBJ databases">
        <title>Deep-cultivation of Planctomycetes and their phenomic and genomic characterization uncovers novel biology.</title>
        <authorList>
            <person name="Wiegand S."/>
            <person name="Jogler M."/>
            <person name="Boedeker C."/>
            <person name="Pinto D."/>
            <person name="Vollmers J."/>
            <person name="Rivas-Marin E."/>
            <person name="Kohn T."/>
            <person name="Peeters S.H."/>
            <person name="Heuer A."/>
            <person name="Rast P."/>
            <person name="Oberbeckmann S."/>
            <person name="Bunk B."/>
            <person name="Jeske O."/>
            <person name="Meyerdierks A."/>
            <person name="Storesund J.E."/>
            <person name="Kallscheuer N."/>
            <person name="Luecker S."/>
            <person name="Lage O.M."/>
            <person name="Pohl T."/>
            <person name="Merkel B.J."/>
            <person name="Hornburger P."/>
            <person name="Mueller R.-W."/>
            <person name="Bruemmer F."/>
            <person name="Labrenz M."/>
            <person name="Spormann A.M."/>
            <person name="Op den Camp H."/>
            <person name="Overmann J."/>
            <person name="Amann R."/>
            <person name="Jetten M.S.M."/>
            <person name="Mascher T."/>
            <person name="Medema M.H."/>
            <person name="Devos D.P."/>
            <person name="Kaster A.-K."/>
            <person name="Ovreas L."/>
            <person name="Rohde M."/>
            <person name="Galperin M.Y."/>
            <person name="Jogler C."/>
        </authorList>
    </citation>
    <scope>NUCLEOTIDE SEQUENCE [LARGE SCALE GENOMIC DNA]</scope>
    <source>
        <strain evidence="3 4">Pr1d</strain>
    </source>
</reference>
<protein>
    <submittedName>
        <fullName evidence="3">Phosphatidylglycerophosphatase B</fullName>
    </submittedName>
</protein>
<organism evidence="3 4">
    <name type="scientific">Bythopirellula goksoeyrii</name>
    <dbReference type="NCBI Taxonomy" id="1400387"/>
    <lineage>
        <taxon>Bacteria</taxon>
        <taxon>Pseudomonadati</taxon>
        <taxon>Planctomycetota</taxon>
        <taxon>Planctomycetia</taxon>
        <taxon>Pirellulales</taxon>
        <taxon>Lacipirellulaceae</taxon>
        <taxon>Bythopirellula</taxon>
    </lineage>
</organism>
<feature type="transmembrane region" description="Helical" evidence="1">
    <location>
        <begin position="83"/>
        <end position="105"/>
    </location>
</feature>
<dbReference type="OrthoDB" id="9789113at2"/>
<accession>A0A5B9QDR6</accession>
<keyword evidence="1" id="KW-0812">Transmembrane</keyword>
<feature type="transmembrane region" description="Helical" evidence="1">
    <location>
        <begin position="182"/>
        <end position="204"/>
    </location>
</feature>
<evidence type="ECO:0000313" key="3">
    <source>
        <dbReference type="EMBL" id="QEG37217.1"/>
    </source>
</evidence>
<feature type="domain" description="Phosphatidic acid phosphatase type 2/haloperoxidase" evidence="2">
    <location>
        <begin position="112"/>
        <end position="225"/>
    </location>
</feature>
<name>A0A5B9QDR6_9BACT</name>
<dbReference type="SUPFAM" id="SSF48317">
    <property type="entry name" value="Acid phosphatase/Vanadium-dependent haloperoxidase"/>
    <property type="match status" value="1"/>
</dbReference>
<keyword evidence="1" id="KW-0472">Membrane</keyword>
<feature type="transmembrane region" description="Helical" evidence="1">
    <location>
        <begin position="153"/>
        <end position="175"/>
    </location>
</feature>
<dbReference type="CDD" id="cd03392">
    <property type="entry name" value="PAP2_like_2"/>
    <property type="match status" value="1"/>
</dbReference>